<name>A0ABU1DG84_9HYPH</name>
<evidence type="ECO:0000313" key="2">
    <source>
        <dbReference type="EMBL" id="MDR4307111.1"/>
    </source>
</evidence>
<keyword evidence="1" id="KW-0472">Membrane</keyword>
<proteinExistence type="predicted"/>
<keyword evidence="1" id="KW-0812">Transmembrane</keyword>
<comment type="caution">
    <text evidence="2">The sequence shown here is derived from an EMBL/GenBank/DDBJ whole genome shotgun (WGS) entry which is preliminary data.</text>
</comment>
<dbReference type="Proteomes" id="UP001181622">
    <property type="component" value="Unassembled WGS sequence"/>
</dbReference>
<dbReference type="EMBL" id="JADBEO010000020">
    <property type="protein sequence ID" value="MDR4307111.1"/>
    <property type="molecule type" value="Genomic_DNA"/>
</dbReference>
<reference evidence="2" key="1">
    <citation type="submission" date="2020-10" db="EMBL/GenBank/DDBJ databases">
        <authorList>
            <person name="Abbas A."/>
            <person name="Razzaq R."/>
            <person name="Waqas M."/>
            <person name="Abbas N."/>
            <person name="Nielsen T.K."/>
            <person name="Hansen L.H."/>
            <person name="Hussain S."/>
            <person name="Shahid M."/>
        </authorList>
    </citation>
    <scope>NUCLEOTIDE SEQUENCE</scope>
    <source>
        <strain evidence="2">S14</strain>
    </source>
</reference>
<feature type="transmembrane region" description="Helical" evidence="1">
    <location>
        <begin position="17"/>
        <end position="39"/>
    </location>
</feature>
<keyword evidence="3" id="KW-1185">Reference proteome</keyword>
<keyword evidence="1" id="KW-1133">Transmembrane helix</keyword>
<organism evidence="2 3">
    <name type="scientific">Chelatococcus sambhunathii</name>
    <dbReference type="NCBI Taxonomy" id="363953"/>
    <lineage>
        <taxon>Bacteria</taxon>
        <taxon>Pseudomonadati</taxon>
        <taxon>Pseudomonadota</taxon>
        <taxon>Alphaproteobacteria</taxon>
        <taxon>Hyphomicrobiales</taxon>
        <taxon>Chelatococcaceae</taxon>
        <taxon>Chelatococcus</taxon>
    </lineage>
</organism>
<gene>
    <name evidence="2" type="ORF">IHQ68_10815</name>
</gene>
<protein>
    <submittedName>
        <fullName evidence="2">Uncharacterized protein</fullName>
    </submittedName>
</protein>
<evidence type="ECO:0000313" key="3">
    <source>
        <dbReference type="Proteomes" id="UP001181622"/>
    </source>
</evidence>
<accession>A0ABU1DG84</accession>
<sequence length="60" mass="6256">MIAAAVFLWATGLPDRWGFVGASQGLGLGAAVSAPLWLLSLFRRARSEPGDAADSDDARP</sequence>
<evidence type="ECO:0000256" key="1">
    <source>
        <dbReference type="SAM" id="Phobius"/>
    </source>
</evidence>
<dbReference type="RefSeq" id="WP_309391636.1">
    <property type="nucleotide sequence ID" value="NZ_JADBEO010000020.1"/>
</dbReference>